<dbReference type="RefSeq" id="XP_033650824.1">
    <property type="nucleotide sequence ID" value="XM_033802790.1"/>
</dbReference>
<name>A0A6A6JAD9_WESOR</name>
<dbReference type="GeneID" id="54555965"/>
<dbReference type="Proteomes" id="UP000800097">
    <property type="component" value="Unassembled WGS sequence"/>
</dbReference>
<evidence type="ECO:0000313" key="2">
    <source>
        <dbReference type="Proteomes" id="UP000800097"/>
    </source>
</evidence>
<proteinExistence type="predicted"/>
<evidence type="ECO:0000313" key="1">
    <source>
        <dbReference type="EMBL" id="KAF2273285.1"/>
    </source>
</evidence>
<reference evidence="1" key="1">
    <citation type="journal article" date="2020" name="Stud. Mycol.">
        <title>101 Dothideomycetes genomes: a test case for predicting lifestyles and emergence of pathogens.</title>
        <authorList>
            <person name="Haridas S."/>
            <person name="Albert R."/>
            <person name="Binder M."/>
            <person name="Bloem J."/>
            <person name="Labutti K."/>
            <person name="Salamov A."/>
            <person name="Andreopoulos B."/>
            <person name="Baker S."/>
            <person name="Barry K."/>
            <person name="Bills G."/>
            <person name="Bluhm B."/>
            <person name="Cannon C."/>
            <person name="Castanera R."/>
            <person name="Culley D."/>
            <person name="Daum C."/>
            <person name="Ezra D."/>
            <person name="Gonzalez J."/>
            <person name="Henrissat B."/>
            <person name="Kuo A."/>
            <person name="Liang C."/>
            <person name="Lipzen A."/>
            <person name="Lutzoni F."/>
            <person name="Magnuson J."/>
            <person name="Mondo S."/>
            <person name="Nolan M."/>
            <person name="Ohm R."/>
            <person name="Pangilinan J."/>
            <person name="Park H.-J."/>
            <person name="Ramirez L."/>
            <person name="Alfaro M."/>
            <person name="Sun H."/>
            <person name="Tritt A."/>
            <person name="Yoshinaga Y."/>
            <person name="Zwiers L.-H."/>
            <person name="Turgeon B."/>
            <person name="Goodwin S."/>
            <person name="Spatafora J."/>
            <person name="Crous P."/>
            <person name="Grigoriev I."/>
        </authorList>
    </citation>
    <scope>NUCLEOTIDE SEQUENCE</scope>
    <source>
        <strain evidence="1">CBS 379.55</strain>
    </source>
</reference>
<protein>
    <submittedName>
        <fullName evidence="1">Uncharacterized protein</fullName>
    </submittedName>
</protein>
<organism evidence="1 2">
    <name type="scientific">Westerdykella ornata</name>
    <dbReference type="NCBI Taxonomy" id="318751"/>
    <lineage>
        <taxon>Eukaryota</taxon>
        <taxon>Fungi</taxon>
        <taxon>Dikarya</taxon>
        <taxon>Ascomycota</taxon>
        <taxon>Pezizomycotina</taxon>
        <taxon>Dothideomycetes</taxon>
        <taxon>Pleosporomycetidae</taxon>
        <taxon>Pleosporales</taxon>
        <taxon>Sporormiaceae</taxon>
        <taxon>Westerdykella</taxon>
    </lineage>
</organism>
<gene>
    <name evidence="1" type="ORF">EI97DRAFT_503568</name>
</gene>
<accession>A0A6A6JAD9</accession>
<dbReference type="EMBL" id="ML986511">
    <property type="protein sequence ID" value="KAF2273285.1"/>
    <property type="molecule type" value="Genomic_DNA"/>
</dbReference>
<dbReference type="AlphaFoldDB" id="A0A6A6JAD9"/>
<sequence>MFIPFPYTGAHYEEYCIHHHVPTNGPWISFPGPWGGPVPSHYAPPYGPYLPQVGGYTYGGFAAGQVPGLMPPMLGFGGSFGIRDEFGIQRGDWAGPYCGGRLIPFLPSSSSTPPPAPRLPTQQVGTYTSLNSITPGL</sequence>
<keyword evidence="2" id="KW-1185">Reference proteome</keyword>